<feature type="transmembrane region" description="Helical" evidence="11">
    <location>
        <begin position="12"/>
        <end position="35"/>
    </location>
</feature>
<evidence type="ECO:0000256" key="6">
    <source>
        <dbReference type="ARBA" id="ARBA00022840"/>
    </source>
</evidence>
<evidence type="ECO:0000313" key="12">
    <source>
        <dbReference type="EMBL" id="MFN2977370.1"/>
    </source>
</evidence>
<comment type="subunit">
    <text evidence="11">The system is composed of three essential subunits: KdpA, KdpB and KdpC.</text>
</comment>
<evidence type="ECO:0000256" key="3">
    <source>
        <dbReference type="ARBA" id="ARBA00022538"/>
    </source>
</evidence>
<dbReference type="NCBIfam" id="TIGR00681">
    <property type="entry name" value="kdpC"/>
    <property type="match status" value="1"/>
</dbReference>
<evidence type="ECO:0000313" key="13">
    <source>
        <dbReference type="Proteomes" id="UP001634747"/>
    </source>
</evidence>
<keyword evidence="2 11" id="KW-1003">Cell membrane</keyword>
<dbReference type="NCBIfam" id="NF001454">
    <property type="entry name" value="PRK00315.1"/>
    <property type="match status" value="1"/>
</dbReference>
<evidence type="ECO:0000256" key="11">
    <source>
        <dbReference type="HAMAP-Rule" id="MF_00276"/>
    </source>
</evidence>
<keyword evidence="3 11" id="KW-0633">Potassium transport</keyword>
<evidence type="ECO:0000256" key="5">
    <source>
        <dbReference type="ARBA" id="ARBA00022741"/>
    </source>
</evidence>
<keyword evidence="9 11" id="KW-0406">Ion transport</keyword>
<proteinExistence type="inferred from homology"/>
<evidence type="ECO:0000256" key="1">
    <source>
        <dbReference type="ARBA" id="ARBA00022448"/>
    </source>
</evidence>
<accession>A0ABW9KRM0</accession>
<dbReference type="EMBL" id="JBJYXY010000001">
    <property type="protein sequence ID" value="MFN2977370.1"/>
    <property type="molecule type" value="Genomic_DNA"/>
</dbReference>
<organism evidence="12 13">
    <name type="scientific">Terriglobus aquaticus</name>
    <dbReference type="NCBI Taxonomy" id="940139"/>
    <lineage>
        <taxon>Bacteria</taxon>
        <taxon>Pseudomonadati</taxon>
        <taxon>Acidobacteriota</taxon>
        <taxon>Terriglobia</taxon>
        <taxon>Terriglobales</taxon>
        <taxon>Acidobacteriaceae</taxon>
        <taxon>Terriglobus</taxon>
    </lineage>
</organism>
<dbReference type="Proteomes" id="UP001634747">
    <property type="component" value="Unassembled WGS sequence"/>
</dbReference>
<comment type="function">
    <text evidence="11">Part of the high-affinity ATP-driven potassium transport (or Kdp) system, which catalyzes the hydrolysis of ATP coupled with the electrogenic transport of potassium into the cytoplasm. This subunit acts as a catalytic chaperone that increases the ATP-binding affinity of the ATP-hydrolyzing subunit KdpB by the formation of a transient KdpB/KdpC/ATP ternary complex.</text>
</comment>
<evidence type="ECO:0000256" key="8">
    <source>
        <dbReference type="ARBA" id="ARBA00022989"/>
    </source>
</evidence>
<comment type="similarity">
    <text evidence="11">Belongs to the KdpC family.</text>
</comment>
<sequence length="186" mass="19580">MKKTIVTATLYTAITAVLLGLIYPAVITGISMLLFRDRATGQLITRNGDVIGSRIIGQPFTGATYFHSRPSAAGTGYDAQSSSGSNLAPSSKTLVDRVNTSVKSEAEGSTDVPVDLVTASASGLDPDITPAAALYQVPRIARERHLSADAVTQLVQANTTPRQLGLLGEPRVNVLQLNLALDQLHP</sequence>
<keyword evidence="8 11" id="KW-1133">Transmembrane helix</keyword>
<keyword evidence="1 11" id="KW-0813">Transport</keyword>
<keyword evidence="4 11" id="KW-0812">Transmembrane</keyword>
<dbReference type="PIRSF" id="PIRSF001296">
    <property type="entry name" value="K_ATPase_KdpC"/>
    <property type="match status" value="1"/>
</dbReference>
<protein>
    <recommendedName>
        <fullName evidence="11">Potassium-transporting ATPase KdpC subunit</fullName>
    </recommendedName>
    <alternativeName>
        <fullName evidence="11">ATP phosphohydrolase [potassium-transporting] C chain</fullName>
    </alternativeName>
    <alternativeName>
        <fullName evidence="11">Potassium-binding and translocating subunit C</fullName>
    </alternativeName>
    <alternativeName>
        <fullName evidence="11">Potassium-translocating ATPase C chain</fullName>
    </alternativeName>
</protein>
<evidence type="ECO:0000256" key="4">
    <source>
        <dbReference type="ARBA" id="ARBA00022692"/>
    </source>
</evidence>
<dbReference type="RefSeq" id="WP_263414465.1">
    <property type="nucleotide sequence ID" value="NZ_BAABBH010000001.1"/>
</dbReference>
<dbReference type="PANTHER" id="PTHR30042:SF2">
    <property type="entry name" value="POTASSIUM-TRANSPORTING ATPASE KDPC SUBUNIT"/>
    <property type="match status" value="1"/>
</dbReference>
<evidence type="ECO:0000256" key="10">
    <source>
        <dbReference type="ARBA" id="ARBA00023136"/>
    </source>
</evidence>
<evidence type="ECO:0000256" key="2">
    <source>
        <dbReference type="ARBA" id="ARBA00022475"/>
    </source>
</evidence>
<dbReference type="InterPro" id="IPR003820">
    <property type="entry name" value="KdpC"/>
</dbReference>
<gene>
    <name evidence="11 12" type="primary">kdpC</name>
    <name evidence="12" type="ORF">ACK2TP_16485</name>
</gene>
<dbReference type="Pfam" id="PF02669">
    <property type="entry name" value="KdpC"/>
    <property type="match status" value="1"/>
</dbReference>
<keyword evidence="6 11" id="KW-0067">ATP-binding</keyword>
<keyword evidence="10 11" id="KW-0472">Membrane</keyword>
<evidence type="ECO:0000256" key="9">
    <source>
        <dbReference type="ARBA" id="ARBA00023065"/>
    </source>
</evidence>
<name>A0ABW9KRM0_9BACT</name>
<keyword evidence="5 11" id="KW-0547">Nucleotide-binding</keyword>
<reference evidence="12 13" key="1">
    <citation type="submission" date="2024-12" db="EMBL/GenBank/DDBJ databases">
        <authorList>
            <person name="Lee Y."/>
        </authorList>
    </citation>
    <scope>NUCLEOTIDE SEQUENCE [LARGE SCALE GENOMIC DNA]</scope>
    <source>
        <strain evidence="12 13">03SUJ4</strain>
    </source>
</reference>
<comment type="caution">
    <text evidence="12">The sequence shown here is derived from an EMBL/GenBank/DDBJ whole genome shotgun (WGS) entry which is preliminary data.</text>
</comment>
<evidence type="ECO:0000256" key="7">
    <source>
        <dbReference type="ARBA" id="ARBA00022958"/>
    </source>
</evidence>
<keyword evidence="7 11" id="KW-0630">Potassium</keyword>
<keyword evidence="13" id="KW-1185">Reference proteome</keyword>
<dbReference type="HAMAP" id="MF_00276">
    <property type="entry name" value="KdpC"/>
    <property type="match status" value="1"/>
</dbReference>
<dbReference type="PANTHER" id="PTHR30042">
    <property type="entry name" value="POTASSIUM-TRANSPORTING ATPASE C CHAIN"/>
    <property type="match status" value="1"/>
</dbReference>
<comment type="subcellular location">
    <subcellularLocation>
        <location evidence="11">Cell membrane</location>
        <topology evidence="11">Single-pass membrane protein</topology>
    </subcellularLocation>
</comment>